<gene>
    <name evidence="5" type="ORF">KSZ_50590</name>
</gene>
<evidence type="ECO:0000256" key="1">
    <source>
        <dbReference type="ARBA" id="ARBA00023015"/>
    </source>
</evidence>
<accession>A0ABQ3VN75</accession>
<name>A0ABQ3VN75_9CHLR</name>
<keyword evidence="1" id="KW-0805">Transcription regulation</keyword>
<dbReference type="CDD" id="cd06170">
    <property type="entry name" value="LuxR_C_like"/>
    <property type="match status" value="1"/>
</dbReference>
<evidence type="ECO:0000256" key="3">
    <source>
        <dbReference type="ARBA" id="ARBA00023163"/>
    </source>
</evidence>
<dbReference type="Pfam" id="PF00196">
    <property type="entry name" value="GerE"/>
    <property type="match status" value="1"/>
</dbReference>
<dbReference type="PROSITE" id="PS50043">
    <property type="entry name" value="HTH_LUXR_2"/>
    <property type="match status" value="1"/>
</dbReference>
<keyword evidence="2" id="KW-0238">DNA-binding</keyword>
<dbReference type="EMBL" id="BNJJ01000015">
    <property type="protein sequence ID" value="GHO87053.1"/>
    <property type="molecule type" value="Genomic_DNA"/>
</dbReference>
<dbReference type="Gene3D" id="1.10.10.10">
    <property type="entry name" value="Winged helix-like DNA-binding domain superfamily/Winged helix DNA-binding domain"/>
    <property type="match status" value="1"/>
</dbReference>
<dbReference type="Proteomes" id="UP000635565">
    <property type="component" value="Unassembled WGS sequence"/>
</dbReference>
<evidence type="ECO:0000313" key="6">
    <source>
        <dbReference type="Proteomes" id="UP000635565"/>
    </source>
</evidence>
<dbReference type="InterPro" id="IPR000792">
    <property type="entry name" value="Tscrpt_reg_LuxR_C"/>
</dbReference>
<dbReference type="SUPFAM" id="SSF48452">
    <property type="entry name" value="TPR-like"/>
    <property type="match status" value="1"/>
</dbReference>
<feature type="domain" description="HTH luxR-type" evidence="4">
    <location>
        <begin position="449"/>
        <end position="514"/>
    </location>
</feature>
<dbReference type="PANTHER" id="PTHR44688:SF16">
    <property type="entry name" value="DNA-BINDING TRANSCRIPTIONAL ACTIVATOR DEVR_DOSR"/>
    <property type="match status" value="1"/>
</dbReference>
<sequence>MLRSWIEQLPREVVRERPRLCLAEASSLFWIVPPGITESWVRDARSAWTRAHQRKEQTDRARGIHEPEAPTSLLGEIAALQATVAGFYHGDAGATQAFCQEALTHLEEQQWEAQLQVMFAQTRANIAQGDFERAMQQMQIAWNRIKTEGDQTLESIYWREAVWESMMAGQLHQAWQLSQQAIHALQTIEEPLPPLPALLCWPYGYQAKILHEWNRLEEAQRLAEQAIQQGEQTEMLAFLHFGYAVLLQLALSQERWEEARKVSQQLAYVGRITSSPYRAALWSCVDQMRFWLACGDLEQARRWVGDIKREAPLVSPLAREKQGVAFVRLLLAEAQPEHALHLLLSLVEGATVTQRWYDVLEMWLLQIQAYHMLQQQQEALARLSQAVHLSAPEGYIRRFVDEGPLMAELLSQLRKQELQEKDLPYLETLLRAFSQQPRAQPTHLESGPSSMLLDPLSAREQEVLHLLARGASNQKIAETLVLAIDTIKHHVSNILSKLEVANRTQAVARARTLGLLSAE</sequence>
<dbReference type="SUPFAM" id="SSF46894">
    <property type="entry name" value="C-terminal effector domain of the bipartite response regulators"/>
    <property type="match status" value="1"/>
</dbReference>
<keyword evidence="6" id="KW-1185">Reference proteome</keyword>
<reference evidence="5 6" key="1">
    <citation type="journal article" date="2021" name="Int. J. Syst. Evol. Microbiol.">
        <title>Reticulibacter mediterranei gen. nov., sp. nov., within the new family Reticulibacteraceae fam. nov., and Ktedonospora formicarum gen. nov., sp. nov., Ktedonobacter robiniae sp. nov., Dictyobacter formicarum sp. nov. and Dictyobacter arantiisoli sp. nov., belonging to the class Ktedonobacteria.</title>
        <authorList>
            <person name="Yabe S."/>
            <person name="Zheng Y."/>
            <person name="Wang C.M."/>
            <person name="Sakai Y."/>
            <person name="Abe K."/>
            <person name="Yokota A."/>
            <person name="Donadio S."/>
            <person name="Cavaletti L."/>
            <person name="Monciardini P."/>
        </authorList>
    </citation>
    <scope>NUCLEOTIDE SEQUENCE [LARGE SCALE GENOMIC DNA]</scope>
    <source>
        <strain evidence="5 6">SOSP1-9</strain>
    </source>
</reference>
<comment type="caution">
    <text evidence="5">The sequence shown here is derived from an EMBL/GenBank/DDBJ whole genome shotgun (WGS) entry which is preliminary data.</text>
</comment>
<evidence type="ECO:0000313" key="5">
    <source>
        <dbReference type="EMBL" id="GHO87053.1"/>
    </source>
</evidence>
<dbReference type="PRINTS" id="PR00038">
    <property type="entry name" value="HTHLUXR"/>
</dbReference>
<dbReference type="SMART" id="SM00421">
    <property type="entry name" value="HTH_LUXR"/>
    <property type="match status" value="1"/>
</dbReference>
<dbReference type="PROSITE" id="PS00622">
    <property type="entry name" value="HTH_LUXR_1"/>
    <property type="match status" value="1"/>
</dbReference>
<dbReference type="PANTHER" id="PTHR44688">
    <property type="entry name" value="DNA-BINDING TRANSCRIPTIONAL ACTIVATOR DEVR_DOSR"/>
    <property type="match status" value="1"/>
</dbReference>
<protein>
    <recommendedName>
        <fullName evidence="4">HTH luxR-type domain-containing protein</fullName>
    </recommendedName>
</protein>
<evidence type="ECO:0000259" key="4">
    <source>
        <dbReference type="PROSITE" id="PS50043"/>
    </source>
</evidence>
<dbReference type="Gene3D" id="1.25.40.10">
    <property type="entry name" value="Tetratricopeptide repeat domain"/>
    <property type="match status" value="1"/>
</dbReference>
<dbReference type="Pfam" id="PF17874">
    <property type="entry name" value="TPR_MalT"/>
    <property type="match status" value="1"/>
</dbReference>
<dbReference type="RefSeq" id="WP_236023049.1">
    <property type="nucleotide sequence ID" value="NZ_BNJJ01000015.1"/>
</dbReference>
<dbReference type="InterPro" id="IPR016032">
    <property type="entry name" value="Sig_transdc_resp-reg_C-effctor"/>
</dbReference>
<dbReference type="InterPro" id="IPR036388">
    <property type="entry name" value="WH-like_DNA-bd_sf"/>
</dbReference>
<dbReference type="InterPro" id="IPR041617">
    <property type="entry name" value="TPR_MalT"/>
</dbReference>
<evidence type="ECO:0000256" key="2">
    <source>
        <dbReference type="ARBA" id="ARBA00023125"/>
    </source>
</evidence>
<keyword evidence="3" id="KW-0804">Transcription</keyword>
<organism evidence="5 6">
    <name type="scientific">Dictyobacter formicarum</name>
    <dbReference type="NCBI Taxonomy" id="2778368"/>
    <lineage>
        <taxon>Bacteria</taxon>
        <taxon>Bacillati</taxon>
        <taxon>Chloroflexota</taxon>
        <taxon>Ktedonobacteria</taxon>
        <taxon>Ktedonobacterales</taxon>
        <taxon>Dictyobacteraceae</taxon>
        <taxon>Dictyobacter</taxon>
    </lineage>
</organism>
<proteinExistence type="predicted"/>
<dbReference type="InterPro" id="IPR011990">
    <property type="entry name" value="TPR-like_helical_dom_sf"/>
</dbReference>